<dbReference type="GO" id="GO:0006814">
    <property type="term" value="P:sodium ion transport"/>
    <property type="evidence" value="ECO:0007669"/>
    <property type="project" value="UniProtKB-KW"/>
</dbReference>
<evidence type="ECO:0000256" key="2">
    <source>
        <dbReference type="ARBA" id="ARBA00006434"/>
    </source>
</evidence>
<evidence type="ECO:0000256" key="11">
    <source>
        <dbReference type="RuleBase" id="RU362091"/>
    </source>
</evidence>
<feature type="transmembrane region" description="Helical" evidence="12">
    <location>
        <begin position="185"/>
        <end position="206"/>
    </location>
</feature>
<evidence type="ECO:0000313" key="15">
    <source>
        <dbReference type="Proteomes" id="UP000014760"/>
    </source>
</evidence>
<comment type="similarity">
    <text evidence="2 11">Belongs to the sodium:solute symporter (SSF) (TC 2.A.21) family.</text>
</comment>
<gene>
    <name evidence="13" type="ORF">CAPTEDRAFT_143413</name>
</gene>
<dbReference type="EMBL" id="AMQN01016227">
    <property type="status" value="NOT_ANNOTATED_CDS"/>
    <property type="molecule type" value="Genomic_DNA"/>
</dbReference>
<feature type="transmembrane region" description="Helical" evidence="12">
    <location>
        <begin position="351"/>
        <end position="369"/>
    </location>
</feature>
<keyword evidence="10" id="KW-0739">Sodium transport</keyword>
<feature type="transmembrane region" description="Helical" evidence="12">
    <location>
        <begin position="160"/>
        <end position="179"/>
    </location>
</feature>
<dbReference type="InterPro" id="IPR001734">
    <property type="entry name" value="Na/solute_symporter"/>
</dbReference>
<evidence type="ECO:0000256" key="12">
    <source>
        <dbReference type="SAM" id="Phobius"/>
    </source>
</evidence>
<dbReference type="GO" id="GO:0015293">
    <property type="term" value="F:symporter activity"/>
    <property type="evidence" value="ECO:0007669"/>
    <property type="project" value="TreeGrafter"/>
</dbReference>
<evidence type="ECO:0000256" key="1">
    <source>
        <dbReference type="ARBA" id="ARBA00004651"/>
    </source>
</evidence>
<keyword evidence="15" id="KW-1185">Reference proteome</keyword>
<evidence type="ECO:0000256" key="9">
    <source>
        <dbReference type="ARBA" id="ARBA00023136"/>
    </source>
</evidence>
<dbReference type="EMBL" id="AMQN01016226">
    <property type="status" value="NOT_ANNOTATED_CDS"/>
    <property type="molecule type" value="Genomic_DNA"/>
</dbReference>
<accession>R7VLU1</accession>
<keyword evidence="9 12" id="KW-0472">Membrane</keyword>
<dbReference type="OMA" id="YGNINID"/>
<dbReference type="EnsemblMetazoa" id="CapteT143413">
    <property type="protein sequence ID" value="CapteP143413"/>
    <property type="gene ID" value="CapteG143413"/>
</dbReference>
<dbReference type="HOGENOM" id="CLU_018808_11_3_1"/>
<evidence type="ECO:0008006" key="16">
    <source>
        <dbReference type="Google" id="ProtNLM"/>
    </source>
</evidence>
<feature type="transmembrane region" description="Helical" evidence="12">
    <location>
        <begin position="127"/>
        <end position="148"/>
    </location>
</feature>
<dbReference type="PROSITE" id="PS50283">
    <property type="entry name" value="NA_SOLUT_SYMP_3"/>
    <property type="match status" value="1"/>
</dbReference>
<comment type="subcellular location">
    <subcellularLocation>
        <location evidence="1">Cell membrane</location>
        <topology evidence="1">Multi-pass membrane protein</topology>
    </subcellularLocation>
</comment>
<reference evidence="13 15" key="2">
    <citation type="journal article" date="2013" name="Nature">
        <title>Insights into bilaterian evolution from three spiralian genomes.</title>
        <authorList>
            <person name="Simakov O."/>
            <person name="Marletaz F."/>
            <person name="Cho S.J."/>
            <person name="Edsinger-Gonzales E."/>
            <person name="Havlak P."/>
            <person name="Hellsten U."/>
            <person name="Kuo D.H."/>
            <person name="Larsson T."/>
            <person name="Lv J."/>
            <person name="Arendt D."/>
            <person name="Savage R."/>
            <person name="Osoegawa K."/>
            <person name="de Jong P."/>
            <person name="Grimwood J."/>
            <person name="Chapman J.A."/>
            <person name="Shapiro H."/>
            <person name="Aerts A."/>
            <person name="Otillar R.P."/>
            <person name="Terry A.Y."/>
            <person name="Boore J.L."/>
            <person name="Grigoriev I.V."/>
            <person name="Lindberg D.R."/>
            <person name="Seaver E.C."/>
            <person name="Weisblat D.A."/>
            <person name="Putnam N.H."/>
            <person name="Rokhsar D.S."/>
        </authorList>
    </citation>
    <scope>NUCLEOTIDE SEQUENCE</scope>
    <source>
        <strain evidence="13 15">I ESC-2004</strain>
    </source>
</reference>
<dbReference type="STRING" id="283909.R7VLU1"/>
<dbReference type="EMBL" id="KB291847">
    <property type="protein sequence ID" value="ELU18566.1"/>
    <property type="molecule type" value="Genomic_DNA"/>
</dbReference>
<keyword evidence="4" id="KW-1003">Cell membrane</keyword>
<evidence type="ECO:0000256" key="4">
    <source>
        <dbReference type="ARBA" id="ARBA00022475"/>
    </source>
</evidence>
<feature type="transmembrane region" description="Helical" evidence="12">
    <location>
        <begin position="12"/>
        <end position="33"/>
    </location>
</feature>
<dbReference type="NCBIfam" id="TIGR00813">
    <property type="entry name" value="sss"/>
    <property type="match status" value="1"/>
</dbReference>
<evidence type="ECO:0000256" key="5">
    <source>
        <dbReference type="ARBA" id="ARBA00022692"/>
    </source>
</evidence>
<dbReference type="InterPro" id="IPR051163">
    <property type="entry name" value="Sodium:Solute_Symporter_SSF"/>
</dbReference>
<proteinExistence type="inferred from homology"/>
<name>R7VLU1_CAPTE</name>
<evidence type="ECO:0000256" key="7">
    <source>
        <dbReference type="ARBA" id="ARBA00023053"/>
    </source>
</evidence>
<keyword evidence="5 12" id="KW-0812">Transmembrane</keyword>
<dbReference type="GO" id="GO:0005886">
    <property type="term" value="C:plasma membrane"/>
    <property type="evidence" value="ECO:0007669"/>
    <property type="project" value="UniProtKB-SubCell"/>
</dbReference>
<evidence type="ECO:0000256" key="10">
    <source>
        <dbReference type="ARBA" id="ARBA00023201"/>
    </source>
</evidence>
<dbReference type="InterPro" id="IPR038377">
    <property type="entry name" value="Na/Glc_symporter_sf"/>
</dbReference>
<evidence type="ECO:0000313" key="13">
    <source>
        <dbReference type="EMBL" id="ELU18566.1"/>
    </source>
</evidence>
<feature type="transmembrane region" description="Helical" evidence="12">
    <location>
        <begin position="53"/>
        <end position="73"/>
    </location>
</feature>
<keyword evidence="3" id="KW-0813">Transport</keyword>
<dbReference type="Proteomes" id="UP000014760">
    <property type="component" value="Unassembled WGS sequence"/>
</dbReference>
<dbReference type="Pfam" id="PF00474">
    <property type="entry name" value="SSF"/>
    <property type="match status" value="1"/>
</dbReference>
<evidence type="ECO:0000256" key="8">
    <source>
        <dbReference type="ARBA" id="ARBA00023065"/>
    </source>
</evidence>
<evidence type="ECO:0000256" key="3">
    <source>
        <dbReference type="ARBA" id="ARBA00022448"/>
    </source>
</evidence>
<dbReference type="AlphaFoldDB" id="R7VLU1"/>
<reference evidence="14" key="3">
    <citation type="submission" date="2015-06" db="UniProtKB">
        <authorList>
            <consortium name="EnsemblMetazoa"/>
        </authorList>
    </citation>
    <scope>IDENTIFICATION</scope>
</reference>
<evidence type="ECO:0000313" key="14">
    <source>
        <dbReference type="EnsemblMetazoa" id="CapteP143413"/>
    </source>
</evidence>
<reference evidence="15" key="1">
    <citation type="submission" date="2012-12" db="EMBL/GenBank/DDBJ databases">
        <authorList>
            <person name="Hellsten U."/>
            <person name="Grimwood J."/>
            <person name="Chapman J.A."/>
            <person name="Shapiro H."/>
            <person name="Aerts A."/>
            <person name="Otillar R.P."/>
            <person name="Terry A.Y."/>
            <person name="Boore J.L."/>
            <person name="Simakov O."/>
            <person name="Marletaz F."/>
            <person name="Cho S.-J."/>
            <person name="Edsinger-Gonzales E."/>
            <person name="Havlak P."/>
            <person name="Kuo D.-H."/>
            <person name="Larsson T."/>
            <person name="Lv J."/>
            <person name="Arendt D."/>
            <person name="Savage R."/>
            <person name="Osoegawa K."/>
            <person name="de Jong P."/>
            <person name="Lindberg D.R."/>
            <person name="Seaver E.C."/>
            <person name="Weisblat D.A."/>
            <person name="Putnam N.H."/>
            <person name="Grigoriev I.V."/>
            <person name="Rokhsar D.S."/>
        </authorList>
    </citation>
    <scope>NUCLEOTIDE SEQUENCE</scope>
    <source>
        <strain evidence="15">I ESC-2004</strain>
    </source>
</reference>
<dbReference type="PANTHER" id="PTHR42985:SF40">
    <property type="entry name" value="LD47995P-RELATED"/>
    <property type="match status" value="1"/>
</dbReference>
<feature type="transmembrane region" description="Helical" evidence="12">
    <location>
        <begin position="85"/>
        <end position="107"/>
    </location>
</feature>
<sequence length="370" mass="40687">MVAEQSQEFEWYDYLIFVVTLMAALGIGVYYALSGNRNATTKSYLTADRSLAVIPVALSMFMSYISAILVLGNTAEMYTFGANQWFAALGSSIAYGLSAIIFVPLFFPLKITSAFEYLELRFQAKSVKIVGTMLLMISQVFYMGIAMYSPATALEAATPIPVWASIIATGIIGTIYTSIGGMKAVVWTDVFQGLVMFSGVIAVLIVGTEKAGGMGEVWRIAGDAERLDVNFDFDPFVRLSFWSVVVGRTISSLQTTGTGQTSVQRYCSMKTLRSAQWAVALNIPLMGIVYSLTCLCGYAVYAYYDYIGCDVLRTPMVGNQNQVKLIETQYRFHVYLPCIIQLLPYFIMNVLRVPALPGLFVAVLFSGALR</sequence>
<keyword evidence="7" id="KW-0915">Sodium</keyword>
<dbReference type="OrthoDB" id="6152138at2759"/>
<feature type="transmembrane region" description="Helical" evidence="12">
    <location>
        <begin position="279"/>
        <end position="304"/>
    </location>
</feature>
<dbReference type="PANTHER" id="PTHR42985">
    <property type="entry name" value="SODIUM-COUPLED MONOCARBOXYLATE TRANSPORTER"/>
    <property type="match status" value="1"/>
</dbReference>
<dbReference type="Gene3D" id="1.20.1730.10">
    <property type="entry name" value="Sodium/glucose cotransporter"/>
    <property type="match status" value="1"/>
</dbReference>
<organism evidence="13">
    <name type="scientific">Capitella teleta</name>
    <name type="common">Polychaete worm</name>
    <dbReference type="NCBI Taxonomy" id="283909"/>
    <lineage>
        <taxon>Eukaryota</taxon>
        <taxon>Metazoa</taxon>
        <taxon>Spiralia</taxon>
        <taxon>Lophotrochozoa</taxon>
        <taxon>Annelida</taxon>
        <taxon>Polychaeta</taxon>
        <taxon>Sedentaria</taxon>
        <taxon>Scolecida</taxon>
        <taxon>Capitellidae</taxon>
        <taxon>Capitella</taxon>
    </lineage>
</organism>
<keyword evidence="6 12" id="KW-1133">Transmembrane helix</keyword>
<evidence type="ECO:0000256" key="6">
    <source>
        <dbReference type="ARBA" id="ARBA00022989"/>
    </source>
</evidence>
<keyword evidence="8" id="KW-0406">Ion transport</keyword>
<protein>
    <recommendedName>
        <fullName evidence="16">Sodium-dependent multivitamin transporter</fullName>
    </recommendedName>
</protein>